<evidence type="ECO:0000313" key="3">
    <source>
        <dbReference type="Proteomes" id="UP000002630"/>
    </source>
</evidence>
<proteinExistence type="predicted"/>
<feature type="region of interest" description="Disordered" evidence="1">
    <location>
        <begin position="100"/>
        <end position="123"/>
    </location>
</feature>
<evidence type="ECO:0000313" key="2">
    <source>
        <dbReference type="EMBL" id="CBJ30309.1"/>
    </source>
</evidence>
<reference evidence="2 3" key="1">
    <citation type="journal article" date="2010" name="Nature">
        <title>The Ectocarpus genome and the independent evolution of multicellularity in brown algae.</title>
        <authorList>
            <person name="Cock J.M."/>
            <person name="Sterck L."/>
            <person name="Rouze P."/>
            <person name="Scornet D."/>
            <person name="Allen A.E."/>
            <person name="Amoutzias G."/>
            <person name="Anthouard V."/>
            <person name="Artiguenave F."/>
            <person name="Aury J.M."/>
            <person name="Badger J.H."/>
            <person name="Beszteri B."/>
            <person name="Billiau K."/>
            <person name="Bonnet E."/>
            <person name="Bothwell J.H."/>
            <person name="Bowler C."/>
            <person name="Boyen C."/>
            <person name="Brownlee C."/>
            <person name="Carrano C.J."/>
            <person name="Charrier B."/>
            <person name="Cho G.Y."/>
            <person name="Coelho S.M."/>
            <person name="Collen J."/>
            <person name="Corre E."/>
            <person name="Da Silva C."/>
            <person name="Delage L."/>
            <person name="Delaroque N."/>
            <person name="Dittami S.M."/>
            <person name="Doulbeau S."/>
            <person name="Elias M."/>
            <person name="Farnham G."/>
            <person name="Gachon C.M."/>
            <person name="Gschloessl B."/>
            <person name="Heesch S."/>
            <person name="Jabbari K."/>
            <person name="Jubin C."/>
            <person name="Kawai H."/>
            <person name="Kimura K."/>
            <person name="Kloareg B."/>
            <person name="Kupper F.C."/>
            <person name="Lang D."/>
            <person name="Le Bail A."/>
            <person name="Leblanc C."/>
            <person name="Lerouge P."/>
            <person name="Lohr M."/>
            <person name="Lopez P.J."/>
            <person name="Martens C."/>
            <person name="Maumus F."/>
            <person name="Michel G."/>
            <person name="Miranda-Saavedra D."/>
            <person name="Morales J."/>
            <person name="Moreau H."/>
            <person name="Motomura T."/>
            <person name="Nagasato C."/>
            <person name="Napoli C.A."/>
            <person name="Nelson D.R."/>
            <person name="Nyvall-Collen P."/>
            <person name="Peters A.F."/>
            <person name="Pommier C."/>
            <person name="Potin P."/>
            <person name="Poulain J."/>
            <person name="Quesneville H."/>
            <person name="Read B."/>
            <person name="Rensing S.A."/>
            <person name="Ritter A."/>
            <person name="Rousvoal S."/>
            <person name="Samanta M."/>
            <person name="Samson G."/>
            <person name="Schroeder D.C."/>
            <person name="Segurens B."/>
            <person name="Strittmatter M."/>
            <person name="Tonon T."/>
            <person name="Tregear J.W."/>
            <person name="Valentin K."/>
            <person name="von Dassow P."/>
            <person name="Yamagishi T."/>
            <person name="Van de Peer Y."/>
            <person name="Wincker P."/>
        </authorList>
    </citation>
    <scope>NUCLEOTIDE SEQUENCE [LARGE SCALE GENOMIC DNA]</scope>
    <source>
        <strain evidence="3">Ec32 / CCAP1310/4</strain>
    </source>
</reference>
<dbReference type="InParanoid" id="D7FP45"/>
<name>D7FP45_ECTSI</name>
<accession>D7FP45</accession>
<feature type="compositionally biased region" description="Gly residues" evidence="1">
    <location>
        <begin position="202"/>
        <end position="211"/>
    </location>
</feature>
<protein>
    <submittedName>
        <fullName evidence="2">Uncharacterized protein</fullName>
    </submittedName>
</protein>
<keyword evidence="3" id="KW-1185">Reference proteome</keyword>
<gene>
    <name evidence="2" type="ORF">Esi_0185_0037</name>
</gene>
<organism evidence="2 3">
    <name type="scientific">Ectocarpus siliculosus</name>
    <name type="common">Brown alga</name>
    <name type="synonym">Conferva siliculosa</name>
    <dbReference type="NCBI Taxonomy" id="2880"/>
    <lineage>
        <taxon>Eukaryota</taxon>
        <taxon>Sar</taxon>
        <taxon>Stramenopiles</taxon>
        <taxon>Ochrophyta</taxon>
        <taxon>PX clade</taxon>
        <taxon>Phaeophyceae</taxon>
        <taxon>Ectocarpales</taxon>
        <taxon>Ectocarpaceae</taxon>
        <taxon>Ectocarpus</taxon>
    </lineage>
</organism>
<sequence>MATTASYDELLASATEVKHKTEFRSNADEALKLTVRQDVTRKAGFKKLGRSVLVFDFQPAGAITSTNSPNNVMDAPAHESSTVMAEGALRAAAVDTAGRAGGDWSARAGPGEGEEGSGESTGVTSASSVCVVFVHNRYNGAKQLYVNRALAYSVKKECTDGNLNSWVIPLPFGRAVLRLTSKLFASSGFEYVMTLDNHDRGGGGGGRGGRGTVLYKSTQ</sequence>
<dbReference type="Proteomes" id="UP000002630">
    <property type="component" value="Unassembled WGS sequence"/>
</dbReference>
<evidence type="ECO:0000256" key="1">
    <source>
        <dbReference type="SAM" id="MobiDB-lite"/>
    </source>
</evidence>
<dbReference type="AlphaFoldDB" id="D7FP45"/>
<feature type="region of interest" description="Disordered" evidence="1">
    <location>
        <begin position="200"/>
        <end position="219"/>
    </location>
</feature>
<dbReference type="EMBL" id="FN649760">
    <property type="protein sequence ID" value="CBJ30309.1"/>
    <property type="molecule type" value="Genomic_DNA"/>
</dbReference>